<dbReference type="InterPro" id="IPR000182">
    <property type="entry name" value="GNAT_dom"/>
</dbReference>
<dbReference type="PANTHER" id="PTHR43626">
    <property type="entry name" value="ACYL-COA N-ACYLTRANSFERASE"/>
    <property type="match status" value="1"/>
</dbReference>
<protein>
    <submittedName>
        <fullName evidence="4">GNAT superfamily N-acetyltransferase</fullName>
    </submittedName>
</protein>
<evidence type="ECO:0000256" key="2">
    <source>
        <dbReference type="ARBA" id="ARBA00023315"/>
    </source>
</evidence>
<sequence>MEINISSNMTIVNHLDSIDWVELESLFQAVNWDGFPKEKLMKAFTASYFVTLIYSGEKLIGCGRVVTDGVFYGAIYDVIVHPEYQGIGIGKKIMNDILTKAKDIFFIHLTATTGREGFYEKLGLRKHKTAMARYNHPDPAKEYLEEAKTL</sequence>
<dbReference type="Proteomes" id="UP001258181">
    <property type="component" value="Unassembled WGS sequence"/>
</dbReference>
<dbReference type="PANTHER" id="PTHR43626:SF4">
    <property type="entry name" value="GCN5-RELATED N-ACETYLTRANSFERASE 2, CHLOROPLASTIC"/>
    <property type="match status" value="1"/>
</dbReference>
<evidence type="ECO:0000313" key="4">
    <source>
        <dbReference type="EMBL" id="MDR7073395.1"/>
    </source>
</evidence>
<dbReference type="InterPro" id="IPR045039">
    <property type="entry name" value="NSI-like"/>
</dbReference>
<dbReference type="CDD" id="cd04301">
    <property type="entry name" value="NAT_SF"/>
    <property type="match status" value="1"/>
</dbReference>
<dbReference type="InterPro" id="IPR016181">
    <property type="entry name" value="Acyl_CoA_acyltransferase"/>
</dbReference>
<feature type="domain" description="N-acetyltransferase" evidence="3">
    <location>
        <begin position="10"/>
        <end position="150"/>
    </location>
</feature>
<keyword evidence="2" id="KW-0012">Acyltransferase</keyword>
<evidence type="ECO:0000256" key="1">
    <source>
        <dbReference type="ARBA" id="ARBA00022679"/>
    </source>
</evidence>
<dbReference type="EMBL" id="JAVDWA010000003">
    <property type="protein sequence ID" value="MDR7073395.1"/>
    <property type="molecule type" value="Genomic_DNA"/>
</dbReference>
<dbReference type="SUPFAM" id="SSF55729">
    <property type="entry name" value="Acyl-CoA N-acyltransferases (Nat)"/>
    <property type="match status" value="1"/>
</dbReference>
<dbReference type="PROSITE" id="PS51186">
    <property type="entry name" value="GNAT"/>
    <property type="match status" value="1"/>
</dbReference>
<accession>A0ABU1U1N0</accession>
<evidence type="ECO:0000259" key="3">
    <source>
        <dbReference type="PROSITE" id="PS51186"/>
    </source>
</evidence>
<gene>
    <name evidence="4" type="ORF">J2X07_002381</name>
</gene>
<dbReference type="Pfam" id="PF00583">
    <property type="entry name" value="Acetyltransf_1"/>
    <property type="match status" value="1"/>
</dbReference>
<dbReference type="RefSeq" id="WP_310258890.1">
    <property type="nucleotide sequence ID" value="NZ_JAVDWA010000003.1"/>
</dbReference>
<evidence type="ECO:0000313" key="5">
    <source>
        <dbReference type="Proteomes" id="UP001258181"/>
    </source>
</evidence>
<dbReference type="Gene3D" id="3.40.630.30">
    <property type="match status" value="1"/>
</dbReference>
<organism evidence="4 5">
    <name type="scientific">Fictibacillus barbaricus</name>
    <dbReference type="NCBI Taxonomy" id="182136"/>
    <lineage>
        <taxon>Bacteria</taxon>
        <taxon>Bacillati</taxon>
        <taxon>Bacillota</taxon>
        <taxon>Bacilli</taxon>
        <taxon>Bacillales</taxon>
        <taxon>Fictibacillaceae</taxon>
        <taxon>Fictibacillus</taxon>
    </lineage>
</organism>
<comment type="caution">
    <text evidence="4">The sequence shown here is derived from an EMBL/GenBank/DDBJ whole genome shotgun (WGS) entry which is preliminary data.</text>
</comment>
<keyword evidence="1" id="KW-0808">Transferase</keyword>
<proteinExistence type="predicted"/>
<keyword evidence="5" id="KW-1185">Reference proteome</keyword>
<reference evidence="4 5" key="1">
    <citation type="submission" date="2023-07" db="EMBL/GenBank/DDBJ databases">
        <title>Sorghum-associated microbial communities from plants grown in Nebraska, USA.</title>
        <authorList>
            <person name="Schachtman D."/>
        </authorList>
    </citation>
    <scope>NUCLEOTIDE SEQUENCE [LARGE SCALE GENOMIC DNA]</scope>
    <source>
        <strain evidence="4 5">BE211</strain>
    </source>
</reference>
<name>A0ABU1U1N0_9BACL</name>